<keyword evidence="2" id="KW-1133">Transmembrane helix</keyword>
<dbReference type="EMBL" id="LHPF02000027">
    <property type="protein sequence ID" value="PSC69432.1"/>
    <property type="molecule type" value="Genomic_DNA"/>
</dbReference>
<evidence type="ECO:0000256" key="2">
    <source>
        <dbReference type="SAM" id="Phobius"/>
    </source>
</evidence>
<accession>A0A2P6V5R7</accession>
<protein>
    <submittedName>
        <fullName evidence="4">Two-component sensor histidine</fullName>
    </submittedName>
</protein>
<evidence type="ECO:0000256" key="1">
    <source>
        <dbReference type="SAM" id="MobiDB-lite"/>
    </source>
</evidence>
<evidence type="ECO:0000313" key="5">
    <source>
        <dbReference type="Proteomes" id="UP000239649"/>
    </source>
</evidence>
<keyword evidence="2" id="KW-0472">Membrane</keyword>
<keyword evidence="2" id="KW-0812">Transmembrane</keyword>
<feature type="region of interest" description="Disordered" evidence="1">
    <location>
        <begin position="242"/>
        <end position="265"/>
    </location>
</feature>
<feature type="compositionally biased region" description="Low complexity" evidence="1">
    <location>
        <begin position="242"/>
        <end position="252"/>
    </location>
</feature>
<feature type="signal peptide" evidence="3">
    <location>
        <begin position="1"/>
        <end position="26"/>
    </location>
</feature>
<dbReference type="Proteomes" id="UP000239649">
    <property type="component" value="Unassembled WGS sequence"/>
</dbReference>
<feature type="transmembrane region" description="Helical" evidence="2">
    <location>
        <begin position="142"/>
        <end position="165"/>
    </location>
</feature>
<organism evidence="4 5">
    <name type="scientific">Micractinium conductrix</name>
    <dbReference type="NCBI Taxonomy" id="554055"/>
    <lineage>
        <taxon>Eukaryota</taxon>
        <taxon>Viridiplantae</taxon>
        <taxon>Chlorophyta</taxon>
        <taxon>core chlorophytes</taxon>
        <taxon>Trebouxiophyceae</taxon>
        <taxon>Chlorellales</taxon>
        <taxon>Chlorellaceae</taxon>
        <taxon>Chlorella clade</taxon>
        <taxon>Micractinium</taxon>
    </lineage>
</organism>
<dbReference type="AlphaFoldDB" id="A0A2P6V5R7"/>
<evidence type="ECO:0000313" key="4">
    <source>
        <dbReference type="EMBL" id="PSC69432.1"/>
    </source>
</evidence>
<gene>
    <name evidence="4" type="ORF">C2E20_7091</name>
</gene>
<keyword evidence="3" id="KW-0732">Signal</keyword>
<proteinExistence type="predicted"/>
<keyword evidence="5" id="KW-1185">Reference proteome</keyword>
<feature type="chain" id="PRO_5015198888" evidence="3">
    <location>
        <begin position="27"/>
        <end position="265"/>
    </location>
</feature>
<sequence length="265" mass="27192">MVPVMHGRAAAAAVVLLAALAAAADANPCWHSTHFTITGGLAACKTKCAAKLAAAKGVGSIWPEIYTPSVTKVVCCKCQYRNPAVQGDPSPGSTTAAAGGGTTTPSAADTAGDDPVLTDADLAAQQDAVAAGTAPKKSGFAWWKMAIVCGLLGLAILVTAAALFWDCCRCRRRKDEVAEVRDSVRAAIAKKKGGKGDDAKKAAQNEATKRLAALDLARAVRETKMEAQAAAPRFEVVVTAGSASAPSSPARSRFQRVRSAVNPFS</sequence>
<feature type="compositionally biased region" description="Low complexity" evidence="1">
    <location>
        <begin position="89"/>
        <end position="112"/>
    </location>
</feature>
<reference evidence="4 5" key="1">
    <citation type="journal article" date="2018" name="Plant J.">
        <title>Genome sequences of Chlorella sorokiniana UTEX 1602 and Micractinium conductrix SAG 241.80: implications to maltose excretion by a green alga.</title>
        <authorList>
            <person name="Arriola M.B."/>
            <person name="Velmurugan N."/>
            <person name="Zhang Y."/>
            <person name="Plunkett M.H."/>
            <person name="Hondzo H."/>
            <person name="Barney B.M."/>
        </authorList>
    </citation>
    <scope>NUCLEOTIDE SEQUENCE [LARGE SCALE GENOMIC DNA]</scope>
    <source>
        <strain evidence="4 5">SAG 241.80</strain>
    </source>
</reference>
<feature type="region of interest" description="Disordered" evidence="1">
    <location>
        <begin position="86"/>
        <end position="112"/>
    </location>
</feature>
<evidence type="ECO:0000256" key="3">
    <source>
        <dbReference type="SAM" id="SignalP"/>
    </source>
</evidence>
<name>A0A2P6V5R7_9CHLO</name>
<comment type="caution">
    <text evidence="4">The sequence shown here is derived from an EMBL/GenBank/DDBJ whole genome shotgun (WGS) entry which is preliminary data.</text>
</comment>